<comment type="caution">
    <text evidence="2">The sequence shown here is derived from an EMBL/GenBank/DDBJ whole genome shotgun (WGS) entry which is preliminary data.</text>
</comment>
<reference evidence="2 3" key="1">
    <citation type="journal article" date="2014" name="Mol. Biol. Evol.">
        <title>Massive expansion of Ubiquitination-related gene families within the Chlamydiae.</title>
        <authorList>
            <person name="Domman D."/>
            <person name="Collingro A."/>
            <person name="Lagkouvardos I."/>
            <person name="Gehre L."/>
            <person name="Weinmaier T."/>
            <person name="Rattei T."/>
            <person name="Subtil A."/>
            <person name="Horn M."/>
        </authorList>
    </citation>
    <scope>NUCLEOTIDE SEQUENCE [LARGE SCALE GENOMIC DNA]</scope>
    <source>
        <strain evidence="2 3">OEW1</strain>
    </source>
</reference>
<gene>
    <name evidence="2" type="ORF">DB43_AK00020</name>
</gene>
<dbReference type="InterPro" id="IPR025959">
    <property type="entry name" value="Winged_HTH_dom"/>
</dbReference>
<dbReference type="AlphaFoldDB" id="A0A0C1E4M3"/>
<evidence type="ECO:0000259" key="1">
    <source>
        <dbReference type="Pfam" id="PF13592"/>
    </source>
</evidence>
<protein>
    <recommendedName>
        <fullName evidence="1">Winged helix-turn helix domain-containing protein</fullName>
    </recommendedName>
</protein>
<dbReference type="EMBL" id="JSAM01000121">
    <property type="protein sequence ID" value="KIA76342.1"/>
    <property type="molecule type" value="Genomic_DNA"/>
</dbReference>
<dbReference type="Pfam" id="PF13384">
    <property type="entry name" value="HTH_23"/>
    <property type="match status" value="1"/>
</dbReference>
<dbReference type="SUPFAM" id="SSF46689">
    <property type="entry name" value="Homeodomain-like"/>
    <property type="match status" value="1"/>
</dbReference>
<dbReference type="Pfam" id="PF13592">
    <property type="entry name" value="HTH_33"/>
    <property type="match status" value="1"/>
</dbReference>
<organism evidence="2 3">
    <name type="scientific">Parachlamydia acanthamoebae</name>
    <dbReference type="NCBI Taxonomy" id="83552"/>
    <lineage>
        <taxon>Bacteria</taxon>
        <taxon>Pseudomonadati</taxon>
        <taxon>Chlamydiota</taxon>
        <taxon>Chlamydiia</taxon>
        <taxon>Parachlamydiales</taxon>
        <taxon>Parachlamydiaceae</taxon>
        <taxon>Parachlamydia</taxon>
    </lineage>
</organism>
<proteinExistence type="predicted"/>
<evidence type="ECO:0000313" key="3">
    <source>
        <dbReference type="Proteomes" id="UP000031307"/>
    </source>
</evidence>
<evidence type="ECO:0000313" key="2">
    <source>
        <dbReference type="EMBL" id="KIA76342.1"/>
    </source>
</evidence>
<dbReference type="RefSeq" id="WP_013924188.1">
    <property type="nucleotide sequence ID" value="NZ_JSAM01000121.1"/>
</dbReference>
<feature type="domain" description="Winged helix-turn helix" evidence="1">
    <location>
        <begin position="88"/>
        <end position="137"/>
    </location>
</feature>
<dbReference type="InterPro" id="IPR009057">
    <property type="entry name" value="Homeodomain-like_sf"/>
</dbReference>
<sequence length="145" mass="16641">MARSEGSASERKRFLAFAHIKDGRSFSEAARMVRVQPRTVIVWVKNFRKRGLEGLRQQRGSGAKRLICEEAEKMVCKAIDEMQKNRPGGRVRGRDIWEMVNKNYGISLSNGSLYRLLHRAGLSWITGRSQHPKADFEGREILKKL</sequence>
<dbReference type="Proteomes" id="UP000031307">
    <property type="component" value="Unassembled WGS sequence"/>
</dbReference>
<dbReference type="PATRIC" id="fig|83552.4.peg.2483"/>
<accession>A0A0C1E4M3</accession>
<name>A0A0C1E4M3_9BACT</name>